<gene>
    <name evidence="2" type="ORF">SAMN05414137_101396</name>
</gene>
<dbReference type="EMBL" id="FOAZ01000001">
    <property type="protein sequence ID" value="SEK29229.1"/>
    <property type="molecule type" value="Genomic_DNA"/>
</dbReference>
<proteinExistence type="predicted"/>
<dbReference type="OrthoDB" id="3687464at2"/>
<dbReference type="RefSeq" id="WP_042442323.1">
    <property type="nucleotide sequence ID" value="NZ_BBPN01000002.1"/>
</dbReference>
<organism evidence="2 3">
    <name type="scientific">Streptacidiphilus jiangxiensis</name>
    <dbReference type="NCBI Taxonomy" id="235985"/>
    <lineage>
        <taxon>Bacteria</taxon>
        <taxon>Bacillati</taxon>
        <taxon>Actinomycetota</taxon>
        <taxon>Actinomycetes</taxon>
        <taxon>Kitasatosporales</taxon>
        <taxon>Streptomycetaceae</taxon>
        <taxon>Streptacidiphilus</taxon>
    </lineage>
</organism>
<dbReference type="AlphaFoldDB" id="A0A1H7FTE5"/>
<dbReference type="Proteomes" id="UP000183015">
    <property type="component" value="Unassembled WGS sequence"/>
</dbReference>
<dbReference type="eggNOG" id="ENOG50331GF">
    <property type="taxonomic scope" value="Bacteria"/>
</dbReference>
<name>A0A1H7FTE5_STRJI</name>
<keyword evidence="3" id="KW-1185">Reference proteome</keyword>
<protein>
    <submittedName>
        <fullName evidence="2">Uncharacterized protein</fullName>
    </submittedName>
</protein>
<sequence length="178" mass="19328">MTAEPSAELLDRALIEEAAKKSGLLWVRRDGGRDQALWHAWVDQAVVVVGDGGEQPLGGLDADMDVVVTVRSRDKWGRLVAFRARTELLAPQTEAWQAAVEELKGKRLNALDHDAISDRWAAQARVLRMAPLGLSVEHPGAMPDVAHSATPAPTGATTREPIPAALPKLVLGRKRRRS</sequence>
<accession>A0A1H7FTE5</accession>
<evidence type="ECO:0000313" key="3">
    <source>
        <dbReference type="Proteomes" id="UP000183015"/>
    </source>
</evidence>
<feature type="region of interest" description="Disordered" evidence="1">
    <location>
        <begin position="143"/>
        <end position="164"/>
    </location>
</feature>
<evidence type="ECO:0000313" key="2">
    <source>
        <dbReference type="EMBL" id="SEK29229.1"/>
    </source>
</evidence>
<reference evidence="3" key="1">
    <citation type="submission" date="2016-10" db="EMBL/GenBank/DDBJ databases">
        <authorList>
            <person name="Varghese N."/>
        </authorList>
    </citation>
    <scope>NUCLEOTIDE SEQUENCE [LARGE SCALE GENOMIC DNA]</scope>
    <source>
        <strain evidence="3">DSM 45096 / BCRC 16803 / CGMCC 4.1857 / CIP 109030 / JCM 12277 / KCTC 19219 / NBRC 100920 / 33214</strain>
    </source>
</reference>
<dbReference type="STRING" id="235985.SAMN05414137_101396"/>
<evidence type="ECO:0000256" key="1">
    <source>
        <dbReference type="SAM" id="MobiDB-lite"/>
    </source>
</evidence>